<feature type="chain" id="PRO_5047499749" evidence="1">
    <location>
        <begin position="20"/>
        <end position="291"/>
    </location>
</feature>
<dbReference type="SUPFAM" id="SSF53474">
    <property type="entry name" value="alpha/beta-Hydrolases"/>
    <property type="match status" value="1"/>
</dbReference>
<organism evidence="2 3">
    <name type="scientific">Reinekea marina</name>
    <dbReference type="NCBI Taxonomy" id="1310421"/>
    <lineage>
        <taxon>Bacteria</taxon>
        <taxon>Pseudomonadati</taxon>
        <taxon>Pseudomonadota</taxon>
        <taxon>Gammaproteobacteria</taxon>
        <taxon>Oceanospirillales</taxon>
        <taxon>Saccharospirillaceae</taxon>
        <taxon>Reinekea</taxon>
    </lineage>
</organism>
<protein>
    <submittedName>
        <fullName evidence="2">Alpha/beta hydrolase</fullName>
    </submittedName>
</protein>
<dbReference type="PANTHER" id="PTHR42886">
    <property type="entry name" value="RE40534P-RELATED"/>
    <property type="match status" value="1"/>
</dbReference>
<dbReference type="InterPro" id="IPR029058">
    <property type="entry name" value="AB_hydrolase_fold"/>
</dbReference>
<dbReference type="PANTHER" id="PTHR42886:SF29">
    <property type="entry name" value="PUMMELIG, ISOFORM A"/>
    <property type="match status" value="1"/>
</dbReference>
<sequence length="291" mass="33603">MLKVFTTLLISFCASFAVAKPVQLNYQGLSINADYINHGTDKPIFVMLHGTWMHQTNDLPVYLQELIDYEGYSSLNISLSLGVDDRQQFVDCETTPTITDTHEQAVDELKIWFDWLSEQGHERFILLGHSRGGAQSSLFYTTFRYPGLERLILLAPATYNQENVAKSYENRYSTSLYDQLAYFKQLEDQESPLTETSILYCIFAKVSAKSFLSYYSPSQEKHTPFLLKSIDIPTTVFLGSEDNLSHEFNKYHSEFDQNSHVIIKWIEGADHFFRDFYADEIIEEVLNDLNN</sequence>
<proteinExistence type="predicted"/>
<dbReference type="Gene3D" id="3.40.50.1820">
    <property type="entry name" value="alpha/beta hydrolase"/>
    <property type="match status" value="1"/>
</dbReference>
<keyword evidence="2" id="KW-0378">Hydrolase</keyword>
<evidence type="ECO:0000313" key="3">
    <source>
        <dbReference type="Proteomes" id="UP001595710"/>
    </source>
</evidence>
<feature type="signal peptide" evidence="1">
    <location>
        <begin position="1"/>
        <end position="19"/>
    </location>
</feature>
<accession>A0ABV7WQ23</accession>
<dbReference type="RefSeq" id="WP_290280393.1">
    <property type="nucleotide sequence ID" value="NZ_JAUFQI010000001.1"/>
</dbReference>
<keyword evidence="3" id="KW-1185">Reference proteome</keyword>
<dbReference type="GO" id="GO:0016787">
    <property type="term" value="F:hydrolase activity"/>
    <property type="evidence" value="ECO:0007669"/>
    <property type="project" value="UniProtKB-KW"/>
</dbReference>
<dbReference type="Proteomes" id="UP001595710">
    <property type="component" value="Unassembled WGS sequence"/>
</dbReference>
<comment type="caution">
    <text evidence="2">The sequence shown here is derived from an EMBL/GenBank/DDBJ whole genome shotgun (WGS) entry which is preliminary data.</text>
</comment>
<dbReference type="EMBL" id="JBHRYN010000007">
    <property type="protein sequence ID" value="MFC3700906.1"/>
    <property type="molecule type" value="Genomic_DNA"/>
</dbReference>
<gene>
    <name evidence="2" type="ORF">ACFOND_04565</name>
</gene>
<name>A0ABV7WQ23_9GAMM</name>
<evidence type="ECO:0000256" key="1">
    <source>
        <dbReference type="SAM" id="SignalP"/>
    </source>
</evidence>
<reference evidence="3" key="1">
    <citation type="journal article" date="2019" name="Int. J. Syst. Evol. Microbiol.">
        <title>The Global Catalogue of Microorganisms (GCM) 10K type strain sequencing project: providing services to taxonomists for standard genome sequencing and annotation.</title>
        <authorList>
            <consortium name="The Broad Institute Genomics Platform"/>
            <consortium name="The Broad Institute Genome Sequencing Center for Infectious Disease"/>
            <person name="Wu L."/>
            <person name="Ma J."/>
        </authorList>
    </citation>
    <scope>NUCLEOTIDE SEQUENCE [LARGE SCALE GENOMIC DNA]</scope>
    <source>
        <strain evidence="3">CECT 8288</strain>
    </source>
</reference>
<keyword evidence="1" id="KW-0732">Signal</keyword>
<evidence type="ECO:0000313" key="2">
    <source>
        <dbReference type="EMBL" id="MFC3700906.1"/>
    </source>
</evidence>